<reference evidence="2" key="1">
    <citation type="submission" date="2020-08" db="EMBL/GenBank/DDBJ databases">
        <title>Multicomponent nature underlies the extraordinary mechanical properties of spider dragline silk.</title>
        <authorList>
            <person name="Kono N."/>
            <person name="Nakamura H."/>
            <person name="Mori M."/>
            <person name="Yoshida Y."/>
            <person name="Ohtoshi R."/>
            <person name="Malay A.D."/>
            <person name="Moran D.A.P."/>
            <person name="Tomita M."/>
            <person name="Numata K."/>
            <person name="Arakawa K."/>
        </authorList>
    </citation>
    <scope>NUCLEOTIDE SEQUENCE</scope>
</reference>
<keyword evidence="3" id="KW-1185">Reference proteome</keyword>
<name>A0A8X6QCG7_NEPPI</name>
<accession>A0A8X6QCG7</accession>
<gene>
    <name evidence="2" type="primary">NCL1_32760</name>
    <name evidence="2" type="ORF">NPIL_224121</name>
</gene>
<protein>
    <submittedName>
        <fullName evidence="2">Kinectin</fullName>
    </submittedName>
</protein>
<comment type="caution">
    <text evidence="2">The sequence shown here is derived from an EMBL/GenBank/DDBJ whole genome shotgun (WGS) entry which is preliminary data.</text>
</comment>
<feature type="coiled-coil region" evidence="1">
    <location>
        <begin position="14"/>
        <end position="83"/>
    </location>
</feature>
<feature type="coiled-coil region" evidence="1">
    <location>
        <begin position="134"/>
        <end position="161"/>
    </location>
</feature>
<dbReference type="PANTHER" id="PTHR18939">
    <property type="entry name" value="RIBOSOME BINDING PROTEIN-1"/>
    <property type="match status" value="1"/>
</dbReference>
<proteinExistence type="predicted"/>
<dbReference type="InterPro" id="IPR040248">
    <property type="entry name" value="RRBP1"/>
</dbReference>
<evidence type="ECO:0000313" key="3">
    <source>
        <dbReference type="Proteomes" id="UP000887013"/>
    </source>
</evidence>
<dbReference type="PANTHER" id="PTHR18939:SF4">
    <property type="entry name" value="RIBOSOME-BINDING PROTEIN 1"/>
    <property type="match status" value="1"/>
</dbReference>
<evidence type="ECO:0000256" key="1">
    <source>
        <dbReference type="SAM" id="Coils"/>
    </source>
</evidence>
<evidence type="ECO:0000313" key="2">
    <source>
        <dbReference type="EMBL" id="GFU19260.1"/>
    </source>
</evidence>
<dbReference type="EMBL" id="BMAW01080374">
    <property type="protein sequence ID" value="GFU19260.1"/>
    <property type="molecule type" value="Genomic_DNA"/>
</dbReference>
<dbReference type="GO" id="GO:0005789">
    <property type="term" value="C:endoplasmic reticulum membrane"/>
    <property type="evidence" value="ECO:0007669"/>
    <property type="project" value="TreeGrafter"/>
</dbReference>
<organism evidence="2 3">
    <name type="scientific">Nephila pilipes</name>
    <name type="common">Giant wood spider</name>
    <name type="synonym">Nephila maculata</name>
    <dbReference type="NCBI Taxonomy" id="299642"/>
    <lineage>
        <taxon>Eukaryota</taxon>
        <taxon>Metazoa</taxon>
        <taxon>Ecdysozoa</taxon>
        <taxon>Arthropoda</taxon>
        <taxon>Chelicerata</taxon>
        <taxon>Arachnida</taxon>
        <taxon>Araneae</taxon>
        <taxon>Araneomorphae</taxon>
        <taxon>Entelegynae</taxon>
        <taxon>Araneoidea</taxon>
        <taxon>Nephilidae</taxon>
        <taxon>Nephila</taxon>
    </lineage>
</organism>
<dbReference type="AlphaFoldDB" id="A0A8X6QCG7"/>
<keyword evidence="1" id="KW-0175">Coiled coil</keyword>
<sequence>MSLEPGVDIGILRIKEKEAQLFQLNEDLSKLKAKITHLEEETEIQKKKNNELREKNWKAMDALKAAEDSAEQKIKEIQTTADKKLSQVHKEYEQKLQNSGKSDSGSLELNQKLTKAEAELAKRISDFNSEVEKNNKLTAEVGKINTEKKTAESRLAQIEESVGDVNQIKECLLRTRECLQRIHPEVSIDSSLPHESWVAEFEKQVDLAGKSTSSSVNETEFNRLKDLLENKDKELSAKEKHFSQVLSDTQCEEIRSEIASCPLEVYIYLANIRFTILRYPNDLSAFL</sequence>
<dbReference type="Proteomes" id="UP000887013">
    <property type="component" value="Unassembled WGS sequence"/>
</dbReference>
<dbReference type="OrthoDB" id="6435516at2759"/>